<gene>
    <name evidence="3" type="ORF">HMPREF9470_05383</name>
</gene>
<dbReference type="RefSeq" id="WP_007858014.1">
    <property type="nucleotide sequence ID" value="NZ_KQ235887.1"/>
</dbReference>
<accession>A0A0J9BFS7</accession>
<dbReference type="OrthoDB" id="6505030at2"/>
<proteinExistence type="predicted"/>
<evidence type="ECO:0000313" key="3">
    <source>
        <dbReference type="EMBL" id="KMW11953.1"/>
    </source>
</evidence>
<dbReference type="EMBL" id="ADLK01000053">
    <property type="protein sequence ID" value="KMW11953.1"/>
    <property type="molecule type" value="Genomic_DNA"/>
</dbReference>
<dbReference type="Proteomes" id="UP000037392">
    <property type="component" value="Unassembled WGS sequence"/>
</dbReference>
<dbReference type="AlphaFoldDB" id="A0A0J9BFS7"/>
<evidence type="ECO:0000313" key="4">
    <source>
        <dbReference type="Proteomes" id="UP000037392"/>
    </source>
</evidence>
<protein>
    <recommendedName>
        <fullName evidence="2">Phosphotransferase system EIIB component type 2/3 domain-containing protein</fullName>
    </recommendedName>
</protein>
<dbReference type="Pfam" id="PF02302">
    <property type="entry name" value="PTS_IIB"/>
    <property type="match status" value="1"/>
</dbReference>
<evidence type="ECO:0000256" key="1">
    <source>
        <dbReference type="ARBA" id="ARBA00022679"/>
    </source>
</evidence>
<sequence length="94" mass="10101">MKRILLVCGSGICTSTAVNQKVSKALDERGLKGQYKITQGKASEVAGQSSNYDLCISTTVLGGECHCPLIIGTQFLLGRNTEKLVDEIVEILSR</sequence>
<dbReference type="GO" id="GO:0009401">
    <property type="term" value="P:phosphoenolpyruvate-dependent sugar phosphotransferase system"/>
    <property type="evidence" value="ECO:0007669"/>
    <property type="project" value="InterPro"/>
</dbReference>
<reference evidence="3 4" key="1">
    <citation type="submission" date="2011-04" db="EMBL/GenBank/DDBJ databases">
        <title>The Genome Sequence of Clostridium citroniae WAL-19142.</title>
        <authorList>
            <consortium name="The Broad Institute Genome Sequencing Platform"/>
            <person name="Earl A."/>
            <person name="Ward D."/>
            <person name="Feldgarden M."/>
            <person name="Gevers D."/>
            <person name="Warren Y.A."/>
            <person name="Tyrrell K.L."/>
            <person name="Citron D.M."/>
            <person name="Goldstein E.J."/>
            <person name="Daigneault M."/>
            <person name="Allen-Vercoe E."/>
            <person name="Young S.K."/>
            <person name="Zeng Q."/>
            <person name="Gargeya S."/>
            <person name="Fitzgerald M."/>
            <person name="Haas B."/>
            <person name="Abouelleil A."/>
            <person name="Alvarado L."/>
            <person name="Arachchi H.M."/>
            <person name="Berlin A."/>
            <person name="Brown A."/>
            <person name="Chapman S.B."/>
            <person name="Chen Z."/>
            <person name="Dunbar C."/>
            <person name="Freedman E."/>
            <person name="Gearin G."/>
            <person name="Gellesch M."/>
            <person name="Goldberg J."/>
            <person name="Griggs A."/>
            <person name="Gujja S."/>
            <person name="Heilman E.R."/>
            <person name="Heiman D."/>
            <person name="Howarth C."/>
            <person name="Larson L."/>
            <person name="Lui A."/>
            <person name="MacDonald P.J."/>
            <person name="Mehta T."/>
            <person name="Montmayeur A."/>
            <person name="Murphy C."/>
            <person name="Neiman D."/>
            <person name="Pearson M."/>
            <person name="Priest M."/>
            <person name="Roberts A."/>
            <person name="Saif S."/>
            <person name="Shea T."/>
            <person name="Shenoy N."/>
            <person name="Sisk P."/>
            <person name="Stolte C."/>
            <person name="Sykes S."/>
            <person name="White J."/>
            <person name="Yandava C."/>
            <person name="Wortman J."/>
            <person name="Nusbaum C."/>
            <person name="Birren B."/>
        </authorList>
    </citation>
    <scope>NUCLEOTIDE SEQUENCE [LARGE SCALE GENOMIC DNA]</scope>
    <source>
        <strain evidence="3 4">WAL-19142</strain>
    </source>
</reference>
<dbReference type="InterPro" id="IPR003501">
    <property type="entry name" value="PTS_EIIB_2/3"/>
</dbReference>
<feature type="domain" description="Phosphotransferase system EIIB component type 2/3" evidence="2">
    <location>
        <begin position="3"/>
        <end position="86"/>
    </location>
</feature>
<dbReference type="PATRIC" id="fig|742734.4.peg.5758"/>
<organism evidence="3 4">
    <name type="scientific">[Clostridium] citroniae WAL-19142</name>
    <dbReference type="NCBI Taxonomy" id="742734"/>
    <lineage>
        <taxon>Bacteria</taxon>
        <taxon>Bacillati</taxon>
        <taxon>Bacillota</taxon>
        <taxon>Clostridia</taxon>
        <taxon>Lachnospirales</taxon>
        <taxon>Lachnospiraceae</taxon>
        <taxon>Enterocloster</taxon>
    </lineage>
</organism>
<dbReference type="GO" id="GO:0008982">
    <property type="term" value="F:protein-N(PI)-phosphohistidine-sugar phosphotransferase activity"/>
    <property type="evidence" value="ECO:0007669"/>
    <property type="project" value="InterPro"/>
</dbReference>
<dbReference type="Gene3D" id="3.40.50.2300">
    <property type="match status" value="1"/>
</dbReference>
<dbReference type="SUPFAM" id="SSF52794">
    <property type="entry name" value="PTS system IIB component-like"/>
    <property type="match status" value="1"/>
</dbReference>
<name>A0A0J9BFS7_9FIRM</name>
<evidence type="ECO:0000259" key="2">
    <source>
        <dbReference type="Pfam" id="PF02302"/>
    </source>
</evidence>
<keyword evidence="1" id="KW-0808">Transferase</keyword>
<comment type="caution">
    <text evidence="3">The sequence shown here is derived from an EMBL/GenBank/DDBJ whole genome shotgun (WGS) entry which is preliminary data.</text>
</comment>
<dbReference type="InterPro" id="IPR036095">
    <property type="entry name" value="PTS_EIIB-like_sf"/>
</dbReference>
<dbReference type="GeneID" id="93166417"/>
<dbReference type="CDD" id="cd05566">
    <property type="entry name" value="PTS_IIB_galactitol"/>
    <property type="match status" value="1"/>
</dbReference>